<sequence>MGVAFSTHCIKPHRIPKVFTTSSIMLNKITLYVIEHSVIFCDSTFGVNYLSEYISSGLFLHRGENYIKFCTQSAHFMNIFDVTINNDTLHMIQTYIVERFPDNFGLDFHICNFQGTFNKRANMFHKPTIVVSFSFNGCDFVQFIQRLQNLAKKKIEGLFHTFSEFLLSVSMTSISSLIGVEIFLCSSEAWQCVGRPITAGKTTNSGLNLATSIKMLVITRWTSQFQISIKGSTLIDSSGKSFRNSCRKIFTEGYKERNEGHKITENGNLEIVKNITMLPSHDLNPDSLGPQHCVGKSRTKKEEKQKKEEERRKKKEKWKA</sequence>
<dbReference type="AlphaFoldDB" id="A0A915JSS6"/>
<proteinExistence type="predicted"/>
<accession>A0A915JSS6</accession>
<dbReference type="Proteomes" id="UP000887565">
    <property type="component" value="Unplaced"/>
</dbReference>
<evidence type="ECO:0000313" key="2">
    <source>
        <dbReference type="Proteomes" id="UP000887565"/>
    </source>
</evidence>
<reference evidence="3" key="1">
    <citation type="submission" date="2022-11" db="UniProtKB">
        <authorList>
            <consortium name="WormBaseParasite"/>
        </authorList>
    </citation>
    <scope>IDENTIFICATION</scope>
</reference>
<dbReference type="WBParaSite" id="nRc.2.0.1.t29365-RA">
    <property type="protein sequence ID" value="nRc.2.0.1.t29365-RA"/>
    <property type="gene ID" value="nRc.2.0.1.g29365"/>
</dbReference>
<feature type="compositionally biased region" description="Basic and acidic residues" evidence="1">
    <location>
        <begin position="300"/>
        <end position="311"/>
    </location>
</feature>
<evidence type="ECO:0000313" key="3">
    <source>
        <dbReference type="WBParaSite" id="nRc.2.0.1.t29365-RA"/>
    </source>
</evidence>
<evidence type="ECO:0000256" key="1">
    <source>
        <dbReference type="SAM" id="MobiDB-lite"/>
    </source>
</evidence>
<keyword evidence="2" id="KW-1185">Reference proteome</keyword>
<protein>
    <submittedName>
        <fullName evidence="3">Uncharacterized protein</fullName>
    </submittedName>
</protein>
<organism evidence="2 3">
    <name type="scientific">Romanomermis culicivorax</name>
    <name type="common">Nematode worm</name>
    <dbReference type="NCBI Taxonomy" id="13658"/>
    <lineage>
        <taxon>Eukaryota</taxon>
        <taxon>Metazoa</taxon>
        <taxon>Ecdysozoa</taxon>
        <taxon>Nematoda</taxon>
        <taxon>Enoplea</taxon>
        <taxon>Dorylaimia</taxon>
        <taxon>Mermithida</taxon>
        <taxon>Mermithoidea</taxon>
        <taxon>Mermithidae</taxon>
        <taxon>Romanomermis</taxon>
    </lineage>
</organism>
<feature type="region of interest" description="Disordered" evidence="1">
    <location>
        <begin position="280"/>
        <end position="320"/>
    </location>
</feature>
<name>A0A915JSS6_ROMCU</name>